<dbReference type="EMBL" id="AGEK01000017">
    <property type="protein sequence ID" value="EHO72518.1"/>
    <property type="molecule type" value="Genomic_DNA"/>
</dbReference>
<reference evidence="2 3" key="1">
    <citation type="submission" date="2011-12" db="EMBL/GenBank/DDBJ databases">
        <title>The Genome Sequence of Prevotella maculosa OT 289.</title>
        <authorList>
            <consortium name="The Broad Institute Genome Sequencing Platform"/>
            <person name="Earl A."/>
            <person name="Ward D."/>
            <person name="Feldgarden M."/>
            <person name="Gevers D."/>
            <person name="Izard J."/>
            <person name="Blanton J.M."/>
            <person name="Mathney J."/>
            <person name="Tanner A.C."/>
            <person name="Dewhirst F.E."/>
            <person name="Young S.K."/>
            <person name="Zeng Q."/>
            <person name="Gargeya S."/>
            <person name="Fitzgerald M."/>
            <person name="Haas B."/>
            <person name="Abouelleil A."/>
            <person name="Alvarado L."/>
            <person name="Arachchi H.M."/>
            <person name="Berlin A."/>
            <person name="Chapman S.B."/>
            <person name="Gearin G."/>
            <person name="Goldberg J."/>
            <person name="Griggs A."/>
            <person name="Gujja S."/>
            <person name="Hansen M."/>
            <person name="Heiman D."/>
            <person name="Howarth C."/>
            <person name="Larimer J."/>
            <person name="Lui A."/>
            <person name="MacDonald P.J.P."/>
            <person name="McCowen C."/>
            <person name="Montmayeur A."/>
            <person name="Murphy C."/>
            <person name="Neiman D."/>
            <person name="Pearson M."/>
            <person name="Priest M."/>
            <person name="Roberts A."/>
            <person name="Saif S."/>
            <person name="Shea T."/>
            <person name="Sisk P."/>
            <person name="Stolte C."/>
            <person name="Sykes S."/>
            <person name="Wortman J."/>
            <person name="Nusbaum C."/>
            <person name="Birren B."/>
        </authorList>
    </citation>
    <scope>NUCLEOTIDE SEQUENCE [LARGE SCALE GENOMIC DNA]</scope>
    <source>
        <strain evidence="2 3">OT 289</strain>
    </source>
</reference>
<organism evidence="2 3">
    <name type="scientific">Segatella maculosa OT 289</name>
    <dbReference type="NCBI Taxonomy" id="999422"/>
    <lineage>
        <taxon>Bacteria</taxon>
        <taxon>Pseudomonadati</taxon>
        <taxon>Bacteroidota</taxon>
        <taxon>Bacteroidia</taxon>
        <taxon>Bacteroidales</taxon>
        <taxon>Prevotellaceae</taxon>
        <taxon>Segatella</taxon>
    </lineage>
</organism>
<dbReference type="OrthoDB" id="1075803at2"/>
<gene>
    <name evidence="2" type="ORF">HMPREF9944_00898</name>
</gene>
<name>H1HL54_9BACT</name>
<dbReference type="Proteomes" id="UP000003167">
    <property type="component" value="Unassembled WGS sequence"/>
</dbReference>
<evidence type="ECO:0000313" key="3">
    <source>
        <dbReference type="Proteomes" id="UP000003167"/>
    </source>
</evidence>
<accession>H1HL54</accession>
<keyword evidence="1" id="KW-0472">Membrane</keyword>
<evidence type="ECO:0000313" key="2">
    <source>
        <dbReference type="EMBL" id="EHO72518.1"/>
    </source>
</evidence>
<feature type="transmembrane region" description="Helical" evidence="1">
    <location>
        <begin position="7"/>
        <end position="24"/>
    </location>
</feature>
<evidence type="ECO:0000256" key="1">
    <source>
        <dbReference type="SAM" id="Phobius"/>
    </source>
</evidence>
<protein>
    <submittedName>
        <fullName evidence="2">Uncharacterized protein</fullName>
    </submittedName>
</protein>
<dbReference type="AlphaFoldDB" id="H1HL54"/>
<dbReference type="PATRIC" id="fig|999422.3.peg.924"/>
<dbReference type="HOGENOM" id="CLU_2586829_0_0_10"/>
<keyword evidence="1" id="KW-0812">Transmembrane</keyword>
<proteinExistence type="predicted"/>
<feature type="transmembrane region" description="Helical" evidence="1">
    <location>
        <begin position="55"/>
        <end position="75"/>
    </location>
</feature>
<keyword evidence="1" id="KW-1133">Transmembrane helix</keyword>
<keyword evidence="3" id="KW-1185">Reference proteome</keyword>
<sequence length="86" mass="9936">MNKWTKIALLIAFHGLMMTDYYYWEKARNELAIYKTAGSNLPAFRAFALSELDTLGYVLLANVTMIALLVVWLCFARKRKPEDKTT</sequence>
<dbReference type="RefSeq" id="WP_008564700.1">
    <property type="nucleotide sequence ID" value="NZ_JH594502.1"/>
</dbReference>
<comment type="caution">
    <text evidence="2">The sequence shown here is derived from an EMBL/GenBank/DDBJ whole genome shotgun (WGS) entry which is preliminary data.</text>
</comment>